<evidence type="ECO:0000256" key="3">
    <source>
        <dbReference type="RuleBase" id="RU000590"/>
    </source>
</evidence>
<dbReference type="Pfam" id="PF01321">
    <property type="entry name" value="Creatinase_N"/>
    <property type="match status" value="1"/>
</dbReference>
<sequence>MGEMSVEDRLDRILTTEELNAFVQYKEGSDTNHKYLTGFQASDPFTYLRYENRSILLVAPVEKAKAENQSTADEVRSTAEFVSGDVRDDIEAEASIIADFVGEYEIERIGVPRDFDLYLAERLEDEGFSVRTVDDVVMEARKRKSESELAHLRDAQRATERSMERAQEIIRESSVVDGELFYGDERLTSERLRNHIREFLMDRQCALDEAIVACGTRSADPHDRGSGILRPDEPILLDIFPQHESGYWGDMSRTFVKGTPPEEFQEMYETTREAMDAALNVLSEGAGVTGQSVHDTVCDVFESAGYPTIRDGDVDRGLLHSTGHAIGLDLHEPPRLVQGAGELEEGYVLTVEPGLYDDDYGGVRIEDMIVVTEDGYENFNQFAYDYQV</sequence>
<gene>
    <name evidence="6" type="ORF">H5V44_01510</name>
</gene>
<dbReference type="InterPro" id="IPR036005">
    <property type="entry name" value="Creatinase/aminopeptidase-like"/>
</dbReference>
<dbReference type="Proteomes" id="UP000546257">
    <property type="component" value="Unassembled WGS sequence"/>
</dbReference>
<dbReference type="RefSeq" id="WP_185191369.1">
    <property type="nucleotide sequence ID" value="NZ_JACKXD010000001.1"/>
</dbReference>
<dbReference type="GO" id="GO:0004177">
    <property type="term" value="F:aminopeptidase activity"/>
    <property type="evidence" value="ECO:0007669"/>
    <property type="project" value="UniProtKB-KW"/>
</dbReference>
<dbReference type="InterPro" id="IPR001131">
    <property type="entry name" value="Peptidase_M24B_aminopep-P_CS"/>
</dbReference>
<dbReference type="PANTHER" id="PTHR46112">
    <property type="entry name" value="AMINOPEPTIDASE"/>
    <property type="match status" value="1"/>
</dbReference>
<feature type="domain" description="Peptidase M24" evidence="4">
    <location>
        <begin position="151"/>
        <end position="373"/>
    </location>
</feature>
<dbReference type="InterPro" id="IPR050659">
    <property type="entry name" value="Peptidase_M24B"/>
</dbReference>
<accession>A0A7J9SE20</accession>
<keyword evidence="6" id="KW-0645">Protease</keyword>
<evidence type="ECO:0000256" key="2">
    <source>
        <dbReference type="ARBA" id="ARBA00022801"/>
    </source>
</evidence>
<proteinExistence type="inferred from homology"/>
<feature type="domain" description="Creatinase N-terminal" evidence="5">
    <location>
        <begin position="9"/>
        <end position="133"/>
    </location>
</feature>
<dbReference type="InterPro" id="IPR029149">
    <property type="entry name" value="Creatin/AminoP/Spt16_N"/>
</dbReference>
<reference evidence="6 7" key="1">
    <citation type="submission" date="2020-08" db="EMBL/GenBank/DDBJ databases">
        <authorList>
            <person name="Seo M.-J."/>
        </authorList>
    </citation>
    <scope>NUCLEOTIDE SEQUENCE [LARGE SCALE GENOMIC DNA]</scope>
    <source>
        <strain evidence="6 7">MBLA0160</strain>
    </source>
</reference>
<keyword evidence="7" id="KW-1185">Reference proteome</keyword>
<dbReference type="Gene3D" id="3.90.230.10">
    <property type="entry name" value="Creatinase/methionine aminopeptidase superfamily"/>
    <property type="match status" value="1"/>
</dbReference>
<dbReference type="GO" id="GO:0046872">
    <property type="term" value="F:metal ion binding"/>
    <property type="evidence" value="ECO:0007669"/>
    <property type="project" value="UniProtKB-KW"/>
</dbReference>
<dbReference type="AlphaFoldDB" id="A0A7J9SE20"/>
<evidence type="ECO:0000259" key="5">
    <source>
        <dbReference type="Pfam" id="PF01321"/>
    </source>
</evidence>
<keyword evidence="6" id="KW-0031">Aminopeptidase</keyword>
<comment type="similarity">
    <text evidence="3">Belongs to the peptidase M24B family.</text>
</comment>
<dbReference type="InterPro" id="IPR000587">
    <property type="entry name" value="Creatinase_N"/>
</dbReference>
<dbReference type="SUPFAM" id="SSF55920">
    <property type="entry name" value="Creatinase/aminopeptidase"/>
    <property type="match status" value="1"/>
</dbReference>
<dbReference type="InterPro" id="IPR000994">
    <property type="entry name" value="Pept_M24"/>
</dbReference>
<organism evidence="6 7">
    <name type="scientific">Halobellus ruber</name>
    <dbReference type="NCBI Taxonomy" id="2761102"/>
    <lineage>
        <taxon>Archaea</taxon>
        <taxon>Methanobacteriati</taxon>
        <taxon>Methanobacteriota</taxon>
        <taxon>Stenosarchaea group</taxon>
        <taxon>Halobacteria</taxon>
        <taxon>Halobacteriales</taxon>
        <taxon>Haloferacaceae</taxon>
        <taxon>Halobellus</taxon>
    </lineage>
</organism>
<protein>
    <submittedName>
        <fullName evidence="6">Aminopeptidase P family protein</fullName>
    </submittedName>
</protein>
<dbReference type="EMBL" id="JACKXD010000001">
    <property type="protein sequence ID" value="MBB6644988.1"/>
    <property type="molecule type" value="Genomic_DNA"/>
</dbReference>
<evidence type="ECO:0000259" key="4">
    <source>
        <dbReference type="Pfam" id="PF00557"/>
    </source>
</evidence>
<evidence type="ECO:0000256" key="1">
    <source>
        <dbReference type="ARBA" id="ARBA00022723"/>
    </source>
</evidence>
<evidence type="ECO:0000313" key="6">
    <source>
        <dbReference type="EMBL" id="MBB6644988.1"/>
    </source>
</evidence>
<keyword evidence="2" id="KW-0378">Hydrolase</keyword>
<evidence type="ECO:0000313" key="7">
    <source>
        <dbReference type="Proteomes" id="UP000546257"/>
    </source>
</evidence>
<comment type="caution">
    <text evidence="6">The sequence shown here is derived from an EMBL/GenBank/DDBJ whole genome shotgun (WGS) entry which is preliminary data.</text>
</comment>
<dbReference type="PROSITE" id="PS00491">
    <property type="entry name" value="PROLINE_PEPTIDASE"/>
    <property type="match status" value="1"/>
</dbReference>
<dbReference type="Pfam" id="PF00557">
    <property type="entry name" value="Peptidase_M24"/>
    <property type="match status" value="1"/>
</dbReference>
<dbReference type="PANTHER" id="PTHR46112:SF2">
    <property type="entry name" value="XAA-PRO AMINOPEPTIDASE P-RELATED"/>
    <property type="match status" value="1"/>
</dbReference>
<keyword evidence="1 3" id="KW-0479">Metal-binding</keyword>
<dbReference type="Gene3D" id="3.40.350.10">
    <property type="entry name" value="Creatinase/prolidase N-terminal domain"/>
    <property type="match status" value="1"/>
</dbReference>
<name>A0A7J9SE20_9EURY</name>